<dbReference type="AlphaFoldDB" id="A0A8J4YJW6"/>
<proteinExistence type="predicted"/>
<reference evidence="1" key="1">
    <citation type="submission" date="2020-07" db="EMBL/GenBank/DDBJ databases">
        <title>The High-quality genome of the commercially important snow crab, Chionoecetes opilio.</title>
        <authorList>
            <person name="Jeong J.-H."/>
            <person name="Ryu S."/>
        </authorList>
    </citation>
    <scope>NUCLEOTIDE SEQUENCE</scope>
    <source>
        <strain evidence="1">MADBK_172401_WGS</strain>
        <tissue evidence="1">Digestive gland</tissue>
    </source>
</reference>
<dbReference type="Proteomes" id="UP000770661">
    <property type="component" value="Unassembled WGS sequence"/>
</dbReference>
<protein>
    <submittedName>
        <fullName evidence="1">Uncharacterized protein</fullName>
    </submittedName>
</protein>
<organism evidence="1 2">
    <name type="scientific">Chionoecetes opilio</name>
    <name type="common">Atlantic snow crab</name>
    <name type="synonym">Cancer opilio</name>
    <dbReference type="NCBI Taxonomy" id="41210"/>
    <lineage>
        <taxon>Eukaryota</taxon>
        <taxon>Metazoa</taxon>
        <taxon>Ecdysozoa</taxon>
        <taxon>Arthropoda</taxon>
        <taxon>Crustacea</taxon>
        <taxon>Multicrustacea</taxon>
        <taxon>Malacostraca</taxon>
        <taxon>Eumalacostraca</taxon>
        <taxon>Eucarida</taxon>
        <taxon>Decapoda</taxon>
        <taxon>Pleocyemata</taxon>
        <taxon>Brachyura</taxon>
        <taxon>Eubrachyura</taxon>
        <taxon>Majoidea</taxon>
        <taxon>Majidae</taxon>
        <taxon>Chionoecetes</taxon>
    </lineage>
</organism>
<dbReference type="EMBL" id="JACEEZ010001895">
    <property type="protein sequence ID" value="KAG0728710.1"/>
    <property type="molecule type" value="Genomic_DNA"/>
</dbReference>
<gene>
    <name evidence="1" type="ORF">GWK47_031906</name>
</gene>
<comment type="caution">
    <text evidence="1">The sequence shown here is derived from an EMBL/GenBank/DDBJ whole genome shotgun (WGS) entry which is preliminary data.</text>
</comment>
<evidence type="ECO:0000313" key="2">
    <source>
        <dbReference type="Proteomes" id="UP000770661"/>
    </source>
</evidence>
<name>A0A8J4YJW6_CHIOP</name>
<evidence type="ECO:0000313" key="1">
    <source>
        <dbReference type="EMBL" id="KAG0728710.1"/>
    </source>
</evidence>
<keyword evidence="2" id="KW-1185">Reference proteome</keyword>
<sequence length="121" mass="13251">MEGVWGVMIVLVWAKYSILNALSRHVVMFEHLIAPQFRLFGPNGLTQTPQNGAVKLDIESLAMESKFTVHNPAIVGRNDKHALGCTPDLPCLPWCPGRSRRPDSSSPVISLDMKVGSPQAC</sequence>
<accession>A0A8J4YJW6</accession>